<dbReference type="GO" id="GO:0000270">
    <property type="term" value="P:peptidoglycan metabolic process"/>
    <property type="evidence" value="ECO:0007669"/>
    <property type="project" value="TreeGrafter"/>
</dbReference>
<name>A0A255Z666_9PROT</name>
<dbReference type="Pfam" id="PF02698">
    <property type="entry name" value="DUF218"/>
    <property type="match status" value="1"/>
</dbReference>
<dbReference type="EMBL" id="NOXU01000022">
    <property type="protein sequence ID" value="OYQ36395.1"/>
    <property type="molecule type" value="Genomic_DNA"/>
</dbReference>
<evidence type="ECO:0000313" key="3">
    <source>
        <dbReference type="Proteomes" id="UP000216998"/>
    </source>
</evidence>
<gene>
    <name evidence="2" type="ORF">CHU95_03930</name>
</gene>
<dbReference type="InterPro" id="IPR003848">
    <property type="entry name" value="DUF218"/>
</dbReference>
<dbReference type="Proteomes" id="UP000216998">
    <property type="component" value="Unassembled WGS sequence"/>
</dbReference>
<dbReference type="OrthoDB" id="9812311at2"/>
<comment type="caution">
    <text evidence="2">The sequence shown here is derived from an EMBL/GenBank/DDBJ whole genome shotgun (WGS) entry which is preliminary data.</text>
</comment>
<reference evidence="2 3" key="1">
    <citation type="submission" date="2017-07" db="EMBL/GenBank/DDBJ databases">
        <title>Niveispirillum cyanobacteriorum sp. nov., isolated from cyanobacterial aggregates in a eutrophic lake.</title>
        <authorList>
            <person name="Cai H."/>
        </authorList>
    </citation>
    <scope>NUCLEOTIDE SEQUENCE [LARGE SCALE GENOMIC DNA]</scope>
    <source>
        <strain evidence="3">TH1-14</strain>
    </source>
</reference>
<dbReference type="GO" id="GO:0005886">
    <property type="term" value="C:plasma membrane"/>
    <property type="evidence" value="ECO:0007669"/>
    <property type="project" value="TreeGrafter"/>
</dbReference>
<proteinExistence type="predicted"/>
<dbReference type="PANTHER" id="PTHR30336:SF4">
    <property type="entry name" value="ENVELOPE BIOGENESIS FACTOR ELYC"/>
    <property type="match status" value="1"/>
</dbReference>
<dbReference type="CDD" id="cd06259">
    <property type="entry name" value="YdcF-like"/>
    <property type="match status" value="1"/>
</dbReference>
<accession>A0A255Z666</accession>
<evidence type="ECO:0000313" key="2">
    <source>
        <dbReference type="EMBL" id="OYQ36395.1"/>
    </source>
</evidence>
<dbReference type="InterPro" id="IPR051599">
    <property type="entry name" value="Cell_Envelope_Assoc"/>
</dbReference>
<dbReference type="GO" id="GO:0043164">
    <property type="term" value="P:Gram-negative-bacterium-type cell wall biogenesis"/>
    <property type="evidence" value="ECO:0007669"/>
    <property type="project" value="TreeGrafter"/>
</dbReference>
<dbReference type="PANTHER" id="PTHR30336">
    <property type="entry name" value="INNER MEMBRANE PROTEIN, PROBABLE PERMEASE"/>
    <property type="match status" value="1"/>
</dbReference>
<organism evidence="2 3">
    <name type="scientific">Niveispirillum lacus</name>
    <dbReference type="NCBI Taxonomy" id="1981099"/>
    <lineage>
        <taxon>Bacteria</taxon>
        <taxon>Pseudomonadati</taxon>
        <taxon>Pseudomonadota</taxon>
        <taxon>Alphaproteobacteria</taxon>
        <taxon>Rhodospirillales</taxon>
        <taxon>Azospirillaceae</taxon>
        <taxon>Niveispirillum</taxon>
    </lineage>
</organism>
<feature type="domain" description="DUF218" evidence="1">
    <location>
        <begin position="47"/>
        <end position="171"/>
    </location>
</feature>
<protein>
    <recommendedName>
        <fullName evidence="1">DUF218 domain-containing protein</fullName>
    </recommendedName>
</protein>
<dbReference type="RefSeq" id="WP_094453954.1">
    <property type="nucleotide sequence ID" value="NZ_NOXU01000022.1"/>
</dbReference>
<sequence>MSWHIASRQLRRLILLASLLLAVWALGLFLFAASLPRQAPDDGITTDGIVVLTGGSERLSVGFDLLRARKGRKLFISGVYRGVEVRELLAMSSKSGNDLECCVRLGYDADDTEGNAVETARWIAEEGFTSLRLVTANYHMPRSLVEFRRALPGITLVPHPVTPHKVRLDSWWNWPGTAELIIGEYNKYLLAVTRAALTVPHPAP</sequence>
<keyword evidence="3" id="KW-1185">Reference proteome</keyword>
<dbReference type="AlphaFoldDB" id="A0A255Z666"/>
<evidence type="ECO:0000259" key="1">
    <source>
        <dbReference type="Pfam" id="PF02698"/>
    </source>
</evidence>